<gene>
    <name evidence="3" type="ORF">P153DRAFT_369901</name>
</gene>
<dbReference type="GO" id="GO:0003677">
    <property type="term" value="F:DNA binding"/>
    <property type="evidence" value="ECO:0007669"/>
    <property type="project" value="UniProtKB-KW"/>
</dbReference>
<sequence>MDNRRITPLHPQPAYNNAINHKSDAEALIKEAIRLFDDGYIPTVRGACGAVGAVYTTTLHRLNGRPSARTARHKQSALTPEQELELIKSITNCAQWGLPMKHYHVKELAEALAGRKLGLCWVRRFIKRSPLSSIVAPKLDRSRAYNHDTETLEAFINLTRKVITSYNVLPENMWNMDEKGVLLGQAQAARVIIPALRSYRDRRKAFIQQPGSRELATAIECINAAGGSIAPLLVFKAAYHQQNWLGTDGERERWTYATSSKGWTDNDLGLAWLKIFERESRPHGVATPAAAADKTPVYRILFIDNHGSHVTAKFLRYCLDHQIVLIAFPPHCTHFFQPLDVGLFSPLQRYYSTAISDAVRWGNVVGVDKQLFLYYYSIARSKAFTTANIKSAWKAAGLWPLSARPAKLRFDAVATEKSARAGIDRAQNHARVAAQHHDAERDVALDKQPGWPWTPTKPAELKFMQFELLYTALQSTPAARRLSKLTKAFATIDAKLTIATTELQKYELYKVDKATNKRLQATGRLLGESDAIRIEAEEASKRALAAALSAKKAYEDGVYMPEVELAQTEFAIINPAEAGQLHAAFCHVFRVNYQGVSPRCVGMTWDGHSTACGGGRGGAWKLHNYVFEPALAQDAFYIDWAPK</sequence>
<dbReference type="AlphaFoldDB" id="A0A6A6A401"/>
<evidence type="ECO:0000259" key="2">
    <source>
        <dbReference type="PROSITE" id="PS51253"/>
    </source>
</evidence>
<evidence type="ECO:0000256" key="1">
    <source>
        <dbReference type="ARBA" id="ARBA00023125"/>
    </source>
</evidence>
<evidence type="ECO:0000313" key="3">
    <source>
        <dbReference type="EMBL" id="KAF2125905.1"/>
    </source>
</evidence>
<proteinExistence type="predicted"/>
<organism evidence="3 4">
    <name type="scientific">Dothidotthia symphoricarpi CBS 119687</name>
    <dbReference type="NCBI Taxonomy" id="1392245"/>
    <lineage>
        <taxon>Eukaryota</taxon>
        <taxon>Fungi</taxon>
        <taxon>Dikarya</taxon>
        <taxon>Ascomycota</taxon>
        <taxon>Pezizomycotina</taxon>
        <taxon>Dothideomycetes</taxon>
        <taxon>Pleosporomycetidae</taxon>
        <taxon>Pleosporales</taxon>
        <taxon>Dothidotthiaceae</taxon>
        <taxon>Dothidotthia</taxon>
    </lineage>
</organism>
<dbReference type="InterPro" id="IPR006600">
    <property type="entry name" value="HTH_CenpB_DNA-bd_dom"/>
</dbReference>
<evidence type="ECO:0000313" key="4">
    <source>
        <dbReference type="Proteomes" id="UP000799771"/>
    </source>
</evidence>
<dbReference type="PROSITE" id="PS51253">
    <property type="entry name" value="HTH_CENPB"/>
    <property type="match status" value="1"/>
</dbReference>
<keyword evidence="4" id="KW-1185">Reference proteome</keyword>
<dbReference type="RefSeq" id="XP_033520297.1">
    <property type="nucleotide sequence ID" value="XM_033668886.1"/>
</dbReference>
<feature type="domain" description="HTH CENPB-type" evidence="2">
    <location>
        <begin position="70"/>
        <end position="135"/>
    </location>
</feature>
<dbReference type="PANTHER" id="PTHR19303">
    <property type="entry name" value="TRANSPOSON"/>
    <property type="match status" value="1"/>
</dbReference>
<dbReference type="EMBL" id="ML977515">
    <property type="protein sequence ID" value="KAF2125905.1"/>
    <property type="molecule type" value="Genomic_DNA"/>
</dbReference>
<dbReference type="OrthoDB" id="3790270at2759"/>
<dbReference type="InterPro" id="IPR050863">
    <property type="entry name" value="CenT-Element_Derived"/>
</dbReference>
<dbReference type="PANTHER" id="PTHR19303:SF74">
    <property type="entry name" value="POGO TRANSPOSABLE ELEMENT WITH KRAB DOMAIN"/>
    <property type="match status" value="1"/>
</dbReference>
<reference evidence="3" key="1">
    <citation type="journal article" date="2020" name="Stud. Mycol.">
        <title>101 Dothideomycetes genomes: a test case for predicting lifestyles and emergence of pathogens.</title>
        <authorList>
            <person name="Haridas S."/>
            <person name="Albert R."/>
            <person name="Binder M."/>
            <person name="Bloem J."/>
            <person name="Labutti K."/>
            <person name="Salamov A."/>
            <person name="Andreopoulos B."/>
            <person name="Baker S."/>
            <person name="Barry K."/>
            <person name="Bills G."/>
            <person name="Bluhm B."/>
            <person name="Cannon C."/>
            <person name="Castanera R."/>
            <person name="Culley D."/>
            <person name="Daum C."/>
            <person name="Ezra D."/>
            <person name="Gonzalez J."/>
            <person name="Henrissat B."/>
            <person name="Kuo A."/>
            <person name="Liang C."/>
            <person name="Lipzen A."/>
            <person name="Lutzoni F."/>
            <person name="Magnuson J."/>
            <person name="Mondo S."/>
            <person name="Nolan M."/>
            <person name="Ohm R."/>
            <person name="Pangilinan J."/>
            <person name="Park H.-J."/>
            <person name="Ramirez L."/>
            <person name="Alfaro M."/>
            <person name="Sun H."/>
            <person name="Tritt A."/>
            <person name="Yoshinaga Y."/>
            <person name="Zwiers L.-H."/>
            <person name="Turgeon B."/>
            <person name="Goodwin S."/>
            <person name="Spatafora J."/>
            <person name="Crous P."/>
            <person name="Grigoriev I."/>
        </authorList>
    </citation>
    <scope>NUCLEOTIDE SEQUENCE</scope>
    <source>
        <strain evidence="3">CBS 119687</strain>
    </source>
</reference>
<dbReference type="GO" id="GO:0005634">
    <property type="term" value="C:nucleus"/>
    <property type="evidence" value="ECO:0007669"/>
    <property type="project" value="TreeGrafter"/>
</dbReference>
<dbReference type="Pfam" id="PF03184">
    <property type="entry name" value="DDE_1"/>
    <property type="match status" value="1"/>
</dbReference>
<dbReference type="GeneID" id="54409318"/>
<protein>
    <submittedName>
        <fullName evidence="3">DDE-domain-containing protein</fullName>
    </submittedName>
</protein>
<keyword evidence="1" id="KW-0238">DNA-binding</keyword>
<dbReference type="Proteomes" id="UP000799771">
    <property type="component" value="Unassembled WGS sequence"/>
</dbReference>
<dbReference type="InterPro" id="IPR004875">
    <property type="entry name" value="DDE_SF_endonuclease_dom"/>
</dbReference>
<name>A0A6A6A401_9PLEO</name>
<accession>A0A6A6A401</accession>